<evidence type="ECO:0000313" key="2">
    <source>
        <dbReference type="Proteomes" id="UP001501822"/>
    </source>
</evidence>
<name>A0ABP3HBT3_9ACTN</name>
<reference evidence="2" key="1">
    <citation type="journal article" date="2019" name="Int. J. Syst. Evol. Microbiol.">
        <title>The Global Catalogue of Microorganisms (GCM) 10K type strain sequencing project: providing services to taxonomists for standard genome sequencing and annotation.</title>
        <authorList>
            <consortium name="The Broad Institute Genomics Platform"/>
            <consortium name="The Broad Institute Genome Sequencing Center for Infectious Disease"/>
            <person name="Wu L."/>
            <person name="Ma J."/>
        </authorList>
    </citation>
    <scope>NUCLEOTIDE SEQUENCE [LARGE SCALE GENOMIC DNA]</scope>
    <source>
        <strain evidence="2">JCM 3146</strain>
    </source>
</reference>
<proteinExistence type="predicted"/>
<dbReference type="Proteomes" id="UP001501822">
    <property type="component" value="Unassembled WGS sequence"/>
</dbReference>
<evidence type="ECO:0008006" key="3">
    <source>
        <dbReference type="Google" id="ProtNLM"/>
    </source>
</evidence>
<organism evidence="1 2">
    <name type="scientific">Actinoallomurus spadix</name>
    <dbReference type="NCBI Taxonomy" id="79912"/>
    <lineage>
        <taxon>Bacteria</taxon>
        <taxon>Bacillati</taxon>
        <taxon>Actinomycetota</taxon>
        <taxon>Actinomycetes</taxon>
        <taxon>Streptosporangiales</taxon>
        <taxon>Thermomonosporaceae</taxon>
        <taxon>Actinoallomurus</taxon>
    </lineage>
</organism>
<dbReference type="EMBL" id="BAAABM010000066">
    <property type="protein sequence ID" value="GAA0365781.1"/>
    <property type="molecule type" value="Genomic_DNA"/>
</dbReference>
<comment type="caution">
    <text evidence="1">The sequence shown here is derived from an EMBL/GenBank/DDBJ whole genome shotgun (WGS) entry which is preliminary data.</text>
</comment>
<keyword evidence="2" id="KW-1185">Reference proteome</keyword>
<evidence type="ECO:0000313" key="1">
    <source>
        <dbReference type="EMBL" id="GAA0365781.1"/>
    </source>
</evidence>
<sequence>MVLEHLASLALLVRYTAQRTLIGAYAQPPIRLRHFREALTKPRGLSQDGRQRIPGARAGRVLVVSEM</sequence>
<protein>
    <recommendedName>
        <fullName evidence="3">Transposase</fullName>
    </recommendedName>
</protein>
<gene>
    <name evidence="1" type="ORF">GCM10010151_64640</name>
</gene>
<accession>A0ABP3HBT3</accession>